<comment type="caution">
    <text evidence="2">The sequence shown here is derived from an EMBL/GenBank/DDBJ whole genome shotgun (WGS) entry which is preliminary data.</text>
</comment>
<keyword evidence="3" id="KW-1185">Reference proteome</keyword>
<dbReference type="EMBL" id="JAVREO010000010">
    <property type="protein sequence ID" value="MDT0268309.1"/>
    <property type="molecule type" value="Genomic_DNA"/>
</dbReference>
<organism evidence="2 3">
    <name type="scientific">Streptomyces chisholmiae</name>
    <dbReference type="NCBI Taxonomy" id="3075540"/>
    <lineage>
        <taxon>Bacteria</taxon>
        <taxon>Bacillati</taxon>
        <taxon>Actinomycetota</taxon>
        <taxon>Actinomycetes</taxon>
        <taxon>Kitasatosporales</taxon>
        <taxon>Streptomycetaceae</taxon>
        <taxon>Streptomyces</taxon>
    </lineage>
</organism>
<reference evidence="3" key="1">
    <citation type="submission" date="2023-07" db="EMBL/GenBank/DDBJ databases">
        <title>30 novel species of actinomycetes from the DSMZ collection.</title>
        <authorList>
            <person name="Nouioui I."/>
        </authorList>
    </citation>
    <scope>NUCLEOTIDE SEQUENCE [LARGE SCALE GENOMIC DNA]</scope>
    <source>
        <strain evidence="3">DSM 44915</strain>
    </source>
</reference>
<gene>
    <name evidence="2" type="ORF">RM844_18665</name>
</gene>
<accession>A0ABU2JUU8</accession>
<keyword evidence="1" id="KW-0732">Signal</keyword>
<dbReference type="RefSeq" id="WP_311668393.1">
    <property type="nucleotide sequence ID" value="NZ_JAVREO010000010.1"/>
</dbReference>
<sequence length="267" mass="27559">MRPNPTPGRGPFAVLATLGLAALPLALLTAPGAVAQPGPADCVPEVAADTPEGAERLLSVLHEARTEGRDAAETDRRLAAAGCLTRVGGPAPDTALPPAAGLALAPPQVYAIGEVAGRDRWVAFTEWRWNEIPAHPMTGNQAVATWFDTKVSPVLQVVHHAGATDAFPNTSREDAADVNGHGVGFLIRPERNATDTNIATGSLALVFEAGTTTCTDLTAHSAFAHTWGNTGINDLTVGPGGVSYDWTDQIDRALNVSGPTTVAGVCP</sequence>
<evidence type="ECO:0008006" key="4">
    <source>
        <dbReference type="Google" id="ProtNLM"/>
    </source>
</evidence>
<name>A0ABU2JUU8_9ACTN</name>
<dbReference type="Proteomes" id="UP001183410">
    <property type="component" value="Unassembled WGS sequence"/>
</dbReference>
<evidence type="ECO:0000313" key="2">
    <source>
        <dbReference type="EMBL" id="MDT0268309.1"/>
    </source>
</evidence>
<feature type="signal peptide" evidence="1">
    <location>
        <begin position="1"/>
        <end position="35"/>
    </location>
</feature>
<evidence type="ECO:0000313" key="3">
    <source>
        <dbReference type="Proteomes" id="UP001183410"/>
    </source>
</evidence>
<feature type="chain" id="PRO_5046943691" description="Secreted protein" evidence="1">
    <location>
        <begin position="36"/>
        <end position="267"/>
    </location>
</feature>
<proteinExistence type="predicted"/>
<protein>
    <recommendedName>
        <fullName evidence="4">Secreted protein</fullName>
    </recommendedName>
</protein>
<evidence type="ECO:0000256" key="1">
    <source>
        <dbReference type="SAM" id="SignalP"/>
    </source>
</evidence>